<dbReference type="InterPro" id="IPR007560">
    <property type="entry name" value="Restrct_endonuc_IV_Mrr"/>
</dbReference>
<comment type="caution">
    <text evidence="2">The sequence shown here is derived from an EMBL/GenBank/DDBJ whole genome shotgun (WGS) entry which is preliminary data.</text>
</comment>
<sequence>MNELKKPIIYQGRIIPINDLSPDDFENFLYGAFQILFSSRGWEVVGKSGGVGDGGFDFDAKNNNSEIICIQCKRYPETDLDLRKVAHELAKVALRSYLEKSNVVEHYIISSGKVKTEVDSARRSLDRRNVISIALRELSNQQNYINDKNAIVKAEPNKNLESIIENYILKLKTIHIWNGVQLDSEIGSIYSKLNDLLDKYFGVQNVLREYPRPDFNEKQYLESIQDTREYIDLVYAPENLPSSFYSRTRADNFHNNTQESTTIDNPIEISFREFFSNGRTIVLLLGEGGAGKTTSCKQLINYYVFLKKLYNTQEIPIYISFDRCGESIHSAITNELKILHGVWQSVPANFLLIFDGLNEVDSVTRKKLINEIIEIQKSFSDRIKICFASRKLSNIDTPVEIPIIKSGSIFKILKLDDSRIEKLIELNFSLSEKQVFLNELYNYKNVNIRFYLEQPFSLQLLISYFKEFQSIPDTIPQLLNRYFEERFERNREYLSLLKKNIENLPFSSVVKFNETLAYLWRIKYKRRYIIEPEAFEIITEALKFVKEKFLFGFSEVSEMDILLILLKNETLKEDNKYYYFQHDIIADYFAAKIFSDKWKETPFELKGYSKELIYFGSFYINKIFYLEKVISLSIELAARCALNMGKESEEYFSKYLLNNFNEEIEYSVITYFHAMSILATPELISFLKNIAFSFKKEIANNSFLVFQAQKYLCIIGDSDTLNYIINEVERDALFPGTISGGSTYLWQVGNRRKKIEISRLRLKNSEIMSLASISTLCFFGSETDIELVSSAIDKSEDRLTVLRGLYYLYFLSKNEFIKKIDYYLEETVNNYDLFLSLLMIRFQHGLPARTEALINLILSTNLQNDPHLLNKAKKTLFLTDLDSNQRKYLLDKLNQKEVNKSSLYQLLTHYKISEFSYKILKKEIQIENEYELYLILRHFVENDPPSEMREQYESLITENYENYKHNIDSICFPEFALLISRDNLINFDYVDFLKRLEIDIKNYNVLANESLDILKSENDIKEKYKQEKKIYNYIISLQYTCQVSDIYETLVTLFKIIELPHFNKLEQKESLRILFEKISDDKIDELIRNSMFGLPDKLFIFELIIQLRGMNEFRLNLLKNFLKSYLKIGRIDDLIDIVKHQWSHTLFNLIIDELRLFEKEFRNNFNEKFETMFFDKINNFIISRLSKEVIDNLIAEMFPIVIDADSNMKLQNIFIFWNGIAKDKTYF</sequence>
<feature type="domain" description="Restriction endonuclease type IV Mrr" evidence="1">
    <location>
        <begin position="18"/>
        <end position="114"/>
    </location>
</feature>
<dbReference type="OrthoDB" id="6875580at2"/>
<evidence type="ECO:0000313" key="3">
    <source>
        <dbReference type="Proteomes" id="UP000232196"/>
    </source>
</evidence>
<name>A0A2M9X8C8_9LEPT</name>
<evidence type="ECO:0000313" key="2">
    <source>
        <dbReference type="EMBL" id="PJZ23950.1"/>
    </source>
</evidence>
<protein>
    <recommendedName>
        <fullName evidence="1">Restriction endonuclease type IV Mrr domain-containing protein</fullName>
    </recommendedName>
</protein>
<dbReference type="GO" id="GO:0004519">
    <property type="term" value="F:endonuclease activity"/>
    <property type="evidence" value="ECO:0007669"/>
    <property type="project" value="InterPro"/>
</dbReference>
<dbReference type="Pfam" id="PF04471">
    <property type="entry name" value="Mrr_cat"/>
    <property type="match status" value="1"/>
</dbReference>
<dbReference type="RefSeq" id="WP_100708235.1">
    <property type="nucleotide sequence ID" value="NZ_NPDL01000001.1"/>
</dbReference>
<dbReference type="Proteomes" id="UP000232196">
    <property type="component" value="Unassembled WGS sequence"/>
</dbReference>
<dbReference type="Gene3D" id="3.40.50.300">
    <property type="entry name" value="P-loop containing nucleotide triphosphate hydrolases"/>
    <property type="match status" value="1"/>
</dbReference>
<dbReference type="InterPro" id="IPR027417">
    <property type="entry name" value="P-loop_NTPase"/>
</dbReference>
<evidence type="ECO:0000259" key="1">
    <source>
        <dbReference type="Pfam" id="PF04471"/>
    </source>
</evidence>
<dbReference type="GO" id="GO:0009307">
    <property type="term" value="P:DNA restriction-modification system"/>
    <property type="evidence" value="ECO:0007669"/>
    <property type="project" value="InterPro"/>
</dbReference>
<proteinExistence type="predicted"/>
<organism evidence="2 3">
    <name type="scientific">Leptospira hartskeerlii</name>
    <dbReference type="NCBI Taxonomy" id="2023177"/>
    <lineage>
        <taxon>Bacteria</taxon>
        <taxon>Pseudomonadati</taxon>
        <taxon>Spirochaetota</taxon>
        <taxon>Spirochaetia</taxon>
        <taxon>Leptospirales</taxon>
        <taxon>Leptospiraceae</taxon>
        <taxon>Leptospira</taxon>
    </lineage>
</organism>
<accession>A0A2M9X8C8</accession>
<reference evidence="2 3" key="1">
    <citation type="submission" date="2017-07" db="EMBL/GenBank/DDBJ databases">
        <title>Leptospira spp. isolated from tropical soils.</title>
        <authorList>
            <person name="Thibeaux R."/>
            <person name="Iraola G."/>
            <person name="Ferres I."/>
            <person name="Bierque E."/>
            <person name="Girault D."/>
            <person name="Soupe-Gilbert M.-E."/>
            <person name="Picardeau M."/>
            <person name="Goarant C."/>
        </authorList>
    </citation>
    <scope>NUCLEOTIDE SEQUENCE [LARGE SCALE GENOMIC DNA]</scope>
    <source>
        <strain evidence="2 3">MCA1-C-A1</strain>
    </source>
</reference>
<dbReference type="SUPFAM" id="SSF52540">
    <property type="entry name" value="P-loop containing nucleoside triphosphate hydrolases"/>
    <property type="match status" value="1"/>
</dbReference>
<dbReference type="EMBL" id="NPDN01000013">
    <property type="protein sequence ID" value="PJZ23950.1"/>
    <property type="molecule type" value="Genomic_DNA"/>
</dbReference>
<dbReference type="GO" id="GO:0003677">
    <property type="term" value="F:DNA binding"/>
    <property type="evidence" value="ECO:0007669"/>
    <property type="project" value="InterPro"/>
</dbReference>
<dbReference type="AlphaFoldDB" id="A0A2M9X8C8"/>
<keyword evidence="3" id="KW-1185">Reference proteome</keyword>
<gene>
    <name evidence="2" type="ORF">CH357_18420</name>
</gene>